<dbReference type="InParanoid" id="I2GXV2"/>
<dbReference type="RefSeq" id="XP_004178473.1">
    <property type="nucleotide sequence ID" value="XM_004178425.1"/>
</dbReference>
<dbReference type="GO" id="GO:0000142">
    <property type="term" value="C:cellular bud neck contractile ring"/>
    <property type="evidence" value="ECO:0007669"/>
    <property type="project" value="EnsemblFungi"/>
</dbReference>
<dbReference type="PANTHER" id="PTHR47052:SF3">
    <property type="entry name" value="INGRESSION PROTEIN 1"/>
    <property type="match status" value="1"/>
</dbReference>
<dbReference type="InterPro" id="IPR035892">
    <property type="entry name" value="C2_domain_sf"/>
</dbReference>
<accession>I2GXV2</accession>
<dbReference type="EMBL" id="HE806317">
    <property type="protein sequence ID" value="CCH58954.1"/>
    <property type="molecule type" value="Genomic_DNA"/>
</dbReference>
<dbReference type="Pfam" id="PF00168">
    <property type="entry name" value="C2"/>
    <property type="match status" value="1"/>
</dbReference>
<keyword evidence="4" id="KW-1185">Reference proteome</keyword>
<dbReference type="AlphaFoldDB" id="I2GXV2"/>
<dbReference type="FunCoup" id="I2GXV2">
    <property type="interactions" value="158"/>
</dbReference>
<dbReference type="STRING" id="1071380.I2GXV2"/>
<gene>
    <name evidence="3" type="primary">TBLA0B01110</name>
    <name evidence="3" type="ORF">TBLA_0B01110</name>
</gene>
<feature type="domain" description="C2" evidence="2">
    <location>
        <begin position="1"/>
        <end position="119"/>
    </location>
</feature>
<dbReference type="eggNOG" id="ENOG502QSUF">
    <property type="taxonomic scope" value="Eukaryota"/>
</dbReference>
<sequence length="509" mass="57729">MVSTDDEEEIWSGNKGILYVYISKAKDLPNLTKLDKQNVMLRLRIAHMTRESDTLPRAGQTPVFNYLEKFEITPDVKPVMCVDVYCDRKKKAPELIGRCEIDLLNGIRADPKEGYCTWYDLKRKRGEFAGTIFIELSFKPTFPTLHSTHSNNSHSHSPNRRHYHHKNHNIDDNLESSMASRPIPPLPNGEVPDWSSSHSSYDSTNRPSSRSNSHTPSRNNTPNHSPVRFHHSPSHSPSHSPLHSPSSSRSRSNYARSPVRVDPANPYMHASAMRQSTPSTNSFIRDRHEEYLEFKEKAIASGMVPNNNKNIPKLSSPQQQNFTSSTDTTNTLITQETSSDTKFHFANLRKLKEKINVFKNPNPISPSNDNSNDTSVDIQALQKAIGVSPDDLDSQLNNNDDHFNDNDTIIEDYSRHASSNRMDMDWGIHSVTSHTSLQPPLPPLPNEPHNNNNYHHQINDNRNRHSPNIPNLPFTNDRNSRSPSPRIPKLPQSPTNRNGSPTRRPPPGM</sequence>
<evidence type="ECO:0000313" key="4">
    <source>
        <dbReference type="Proteomes" id="UP000002866"/>
    </source>
</evidence>
<organism evidence="3 4">
    <name type="scientific">Henningerozyma blattae (strain ATCC 34711 / CBS 6284 / DSM 70876 / NBRC 10599 / NRRL Y-10934 / UCD 77-7)</name>
    <name type="common">Yeast</name>
    <name type="synonym">Tetrapisispora blattae</name>
    <dbReference type="NCBI Taxonomy" id="1071380"/>
    <lineage>
        <taxon>Eukaryota</taxon>
        <taxon>Fungi</taxon>
        <taxon>Dikarya</taxon>
        <taxon>Ascomycota</taxon>
        <taxon>Saccharomycotina</taxon>
        <taxon>Saccharomycetes</taxon>
        <taxon>Saccharomycetales</taxon>
        <taxon>Saccharomycetaceae</taxon>
        <taxon>Henningerozyma</taxon>
    </lineage>
</organism>
<dbReference type="GO" id="GO:1990344">
    <property type="term" value="P:secondary cell septum biogenesis"/>
    <property type="evidence" value="ECO:0007669"/>
    <property type="project" value="EnsemblFungi"/>
</dbReference>
<protein>
    <recommendedName>
        <fullName evidence="2">C2 domain-containing protein</fullName>
    </recommendedName>
</protein>
<dbReference type="GO" id="GO:0030234">
    <property type="term" value="F:enzyme regulator activity"/>
    <property type="evidence" value="ECO:0007669"/>
    <property type="project" value="EnsemblFungi"/>
</dbReference>
<dbReference type="OMA" id="PYMHASA"/>
<dbReference type="SMART" id="SM00239">
    <property type="entry name" value="C2"/>
    <property type="match status" value="1"/>
</dbReference>
<dbReference type="OrthoDB" id="270970at2759"/>
<dbReference type="HOGENOM" id="CLU_673016_0_0_1"/>
<feature type="compositionally biased region" description="Polar residues" evidence="1">
    <location>
        <begin position="204"/>
        <end position="223"/>
    </location>
</feature>
<reference evidence="3 4" key="1">
    <citation type="journal article" date="2011" name="Proc. Natl. Acad. Sci. U.S.A.">
        <title>Evolutionary erosion of yeast sex chromosomes by mating-type switching accidents.</title>
        <authorList>
            <person name="Gordon J.L."/>
            <person name="Armisen D."/>
            <person name="Proux-Wera E."/>
            <person name="Oheigeartaigh S.S."/>
            <person name="Byrne K.P."/>
            <person name="Wolfe K.H."/>
        </authorList>
    </citation>
    <scope>NUCLEOTIDE SEQUENCE [LARGE SCALE GENOMIC DNA]</scope>
    <source>
        <strain evidence="4">ATCC 34711 / CBS 6284 / DSM 70876 / NBRC 10599 / NRRL Y-10934 / UCD 77-7</strain>
    </source>
</reference>
<dbReference type="GeneID" id="14494601"/>
<name>I2GXV2_HENB6</name>
<dbReference type="GO" id="GO:0032154">
    <property type="term" value="C:cleavage furrow"/>
    <property type="evidence" value="ECO:0007669"/>
    <property type="project" value="EnsemblFungi"/>
</dbReference>
<proteinExistence type="predicted"/>
<feature type="compositionally biased region" description="Polar residues" evidence="1">
    <location>
        <begin position="466"/>
        <end position="483"/>
    </location>
</feature>
<feature type="compositionally biased region" description="Low complexity" evidence="1">
    <location>
        <begin position="234"/>
        <end position="258"/>
    </location>
</feature>
<feature type="compositionally biased region" description="Low complexity" evidence="1">
    <location>
        <begin position="447"/>
        <end position="456"/>
    </location>
</feature>
<feature type="region of interest" description="Disordered" evidence="1">
    <location>
        <begin position="147"/>
        <end position="264"/>
    </location>
</feature>
<evidence type="ECO:0000259" key="2">
    <source>
        <dbReference type="PROSITE" id="PS50004"/>
    </source>
</evidence>
<dbReference type="Proteomes" id="UP000002866">
    <property type="component" value="Chromosome 2"/>
</dbReference>
<feature type="compositionally biased region" description="Polar residues" evidence="1">
    <location>
        <begin position="492"/>
        <end position="501"/>
    </location>
</feature>
<dbReference type="Gene3D" id="2.60.40.150">
    <property type="entry name" value="C2 domain"/>
    <property type="match status" value="1"/>
</dbReference>
<feature type="compositionally biased region" description="Low complexity" evidence="1">
    <location>
        <begin position="147"/>
        <end position="156"/>
    </location>
</feature>
<dbReference type="GO" id="GO:0044697">
    <property type="term" value="C:HICS complex"/>
    <property type="evidence" value="ECO:0007669"/>
    <property type="project" value="EnsemblFungi"/>
</dbReference>
<dbReference type="GO" id="GO:0051276">
    <property type="term" value="P:chromosome organization"/>
    <property type="evidence" value="ECO:0007669"/>
    <property type="project" value="EnsemblFungi"/>
</dbReference>
<feature type="compositionally biased region" description="Basic residues" evidence="1">
    <location>
        <begin position="157"/>
        <end position="167"/>
    </location>
</feature>
<evidence type="ECO:0000313" key="3">
    <source>
        <dbReference type="EMBL" id="CCH58954.1"/>
    </source>
</evidence>
<dbReference type="InterPro" id="IPR000008">
    <property type="entry name" value="C2_dom"/>
</dbReference>
<dbReference type="PROSITE" id="PS50004">
    <property type="entry name" value="C2"/>
    <property type="match status" value="1"/>
</dbReference>
<dbReference type="SUPFAM" id="SSF49562">
    <property type="entry name" value="C2 domain (Calcium/lipid-binding domain, CaLB)"/>
    <property type="match status" value="1"/>
</dbReference>
<dbReference type="KEGG" id="tbl:TBLA_0B01110"/>
<dbReference type="PANTHER" id="PTHR47052">
    <property type="entry name" value="CONSERVED SERINE PROLINE-RICH PROTEIN (AFU_ORTHOLOGUE AFUA_2G01790)"/>
    <property type="match status" value="1"/>
</dbReference>
<feature type="region of interest" description="Disordered" evidence="1">
    <location>
        <begin position="433"/>
        <end position="509"/>
    </location>
</feature>
<dbReference type="InterPro" id="IPR052981">
    <property type="entry name" value="Ingression_C2_domain"/>
</dbReference>
<evidence type="ECO:0000256" key="1">
    <source>
        <dbReference type="SAM" id="MobiDB-lite"/>
    </source>
</evidence>